<dbReference type="Pfam" id="PF10545">
    <property type="entry name" value="MADF_DNA_bdg"/>
    <property type="match status" value="1"/>
</dbReference>
<name>A0A7E4UWG7_PANRE</name>
<evidence type="ECO:0000313" key="3">
    <source>
        <dbReference type="Proteomes" id="UP000492821"/>
    </source>
</evidence>
<dbReference type="InterPro" id="IPR006578">
    <property type="entry name" value="MADF-dom"/>
</dbReference>
<feature type="domain" description="MADF" evidence="2">
    <location>
        <begin position="20"/>
        <end position="121"/>
    </location>
</feature>
<feature type="compositionally biased region" description="Low complexity" evidence="1">
    <location>
        <begin position="172"/>
        <end position="183"/>
    </location>
</feature>
<dbReference type="InterPro" id="IPR039353">
    <property type="entry name" value="TF_Adf1"/>
</dbReference>
<feature type="region of interest" description="Disordered" evidence="1">
    <location>
        <begin position="126"/>
        <end position="186"/>
    </location>
</feature>
<dbReference type="Proteomes" id="UP000492821">
    <property type="component" value="Unassembled WGS sequence"/>
</dbReference>
<reference evidence="3" key="1">
    <citation type="journal article" date="2013" name="Genetics">
        <title>The draft genome and transcriptome of Panagrellus redivivus are shaped by the harsh demands of a free-living lifestyle.</title>
        <authorList>
            <person name="Srinivasan J."/>
            <person name="Dillman A.R."/>
            <person name="Macchietto M.G."/>
            <person name="Heikkinen L."/>
            <person name="Lakso M."/>
            <person name="Fracchia K.M."/>
            <person name="Antoshechkin I."/>
            <person name="Mortazavi A."/>
            <person name="Wong G."/>
            <person name="Sternberg P.W."/>
        </authorList>
    </citation>
    <scope>NUCLEOTIDE SEQUENCE [LARGE SCALE GENOMIC DNA]</scope>
    <source>
        <strain evidence="3">MT8872</strain>
    </source>
</reference>
<dbReference type="SMART" id="SM00595">
    <property type="entry name" value="MADF"/>
    <property type="match status" value="1"/>
</dbReference>
<feature type="compositionally biased region" description="Acidic residues" evidence="1">
    <location>
        <begin position="132"/>
        <end position="141"/>
    </location>
</feature>
<proteinExistence type="predicted"/>
<evidence type="ECO:0000313" key="4">
    <source>
        <dbReference type="WBParaSite" id="Pan_g13349.t1"/>
    </source>
</evidence>
<reference evidence="4" key="2">
    <citation type="submission" date="2020-10" db="UniProtKB">
        <authorList>
            <consortium name="WormBaseParasite"/>
        </authorList>
    </citation>
    <scope>IDENTIFICATION</scope>
</reference>
<sequence>MSLSPQPSDSASSLPGSGTRLIELVQPYPELYDKSHPLYCNNAHKGVLWNQISKELDAGSGCFPAKKTREQFSYMRKRFKVEYDARKKGIRRPLAPEPDSANYRQPLFVYEQLSFLEKALDMEWEMEKEAEEKGEDEDSKDEDVSAPTMVQTEPDCESNGIISIPSRKRRTTSPVRTTSSTTSHGSIHDTNAVAQIIRAITNASPTTAEDPEPPSTTIDDEECRIFGKQIAMDLRRLNERDRAAARYLIHKVVLTALLHDMEAEQPVAN</sequence>
<evidence type="ECO:0000259" key="2">
    <source>
        <dbReference type="PROSITE" id="PS51029"/>
    </source>
</evidence>
<dbReference type="PANTHER" id="PTHR12243:SF67">
    <property type="entry name" value="COREPRESSOR OF PANGOLIN, ISOFORM A-RELATED"/>
    <property type="match status" value="1"/>
</dbReference>
<dbReference type="PROSITE" id="PS51029">
    <property type="entry name" value="MADF"/>
    <property type="match status" value="1"/>
</dbReference>
<accession>A0A7E4UWG7</accession>
<dbReference type="WBParaSite" id="Pan_g13349.t1">
    <property type="protein sequence ID" value="Pan_g13349.t1"/>
    <property type="gene ID" value="Pan_g13349"/>
</dbReference>
<dbReference type="PANTHER" id="PTHR12243">
    <property type="entry name" value="MADF DOMAIN TRANSCRIPTION FACTOR"/>
    <property type="match status" value="1"/>
</dbReference>
<evidence type="ECO:0000256" key="1">
    <source>
        <dbReference type="SAM" id="MobiDB-lite"/>
    </source>
</evidence>
<dbReference type="AlphaFoldDB" id="A0A7E4UWG7"/>
<organism evidence="3 4">
    <name type="scientific">Panagrellus redivivus</name>
    <name type="common">Microworm</name>
    <dbReference type="NCBI Taxonomy" id="6233"/>
    <lineage>
        <taxon>Eukaryota</taxon>
        <taxon>Metazoa</taxon>
        <taxon>Ecdysozoa</taxon>
        <taxon>Nematoda</taxon>
        <taxon>Chromadorea</taxon>
        <taxon>Rhabditida</taxon>
        <taxon>Tylenchina</taxon>
        <taxon>Panagrolaimomorpha</taxon>
        <taxon>Panagrolaimoidea</taxon>
        <taxon>Panagrolaimidae</taxon>
        <taxon>Panagrellus</taxon>
    </lineage>
</organism>
<keyword evidence="3" id="KW-1185">Reference proteome</keyword>
<protein>
    <submittedName>
        <fullName evidence="4">MADF domain-containing protein</fullName>
    </submittedName>
</protein>